<dbReference type="OrthoDB" id="1682379at2"/>
<name>A0A1I6VSC0_9FLAO</name>
<evidence type="ECO:0000313" key="3">
    <source>
        <dbReference type="Proteomes" id="UP000183209"/>
    </source>
</evidence>
<dbReference type="SUPFAM" id="SSF56935">
    <property type="entry name" value="Porins"/>
    <property type="match status" value="1"/>
</dbReference>
<dbReference type="SUPFAM" id="SSF49464">
    <property type="entry name" value="Carboxypeptidase regulatory domain-like"/>
    <property type="match status" value="1"/>
</dbReference>
<gene>
    <name evidence="2" type="ORF">SAMN04487906_3325</name>
</gene>
<protein>
    <submittedName>
        <fullName evidence="2">Outer membrane receptor proteins, mostly Fe transport</fullName>
    </submittedName>
</protein>
<dbReference type="AlphaFoldDB" id="A0A1I6VSC0"/>
<sequence length="909" mass="103168">MRNYFFIIGFLCSSFILAQEYTIKGVVKEKQSKEALEAATVYAESVKDSTLISYTISEKDGSFELDLVSSLDRVNLFISYAGYGTTKKLLALKKTPLDLGEVLMEQQMEELEGVSVVAERRPITIKKDTLEYNADSFKARPDANVEELLKKLPGVEVDSDGKIMVNGRQVDKILVDGREFFGSDPKIATKNLPKEIVDKIQFTTTKTETEEFTGKESESENKTLNITIKKGKNRGYFGRLAAGYGTDDKYQLNGMVNLFQDAERMSIIGGANNVNNTGFSMDGIYDMYGGPMNRVSVGGGSGITNSGNIGTNYSNRFKDKTNVRANYMYSGSSTFNESKTSRENILPDRYYFTESLSKSDSDADTHNADARFAFELDSTLRITMAPRFNITENIAANTSAQKSSDEDGNLINESATENVSENDRKSFNNNINIIKRLDHKGGYVSMGFNNANNINNGLMKLNTFRELYGDNPSQEEVRQLTTRSNRSDGYGVNVNYRKPIVEKLFLDTKYNYNSNVQKNKIIVNDYDEITEEYTQFNEELSSDFIFKNIRQHASVGVNYAGKKLSVGIDGNWQNTQMSNDDKLQDVQFDKEFNNFFFSGRFRYQLENNKQVHLNYRSNVRVPNVNQLQPIENRINPTNIRVGNPDLNATVSHNLSMYYNNYDWKKKMGISVNTNLRLANDKIARITITDENLVRTTTYTNLDGDYSIGLGGSFNKQVKKDSVYEIKFNLNLNASYNNNVNFSNGIEFTSKTFNLTPRIGFNYNYKELIDVAPNYALTYSNASYTLENRDKVRFARHSAGVRTTTFWPKNVIWGNDISYSYNGNVSDDFDKSSVFWNMSIGMRVLKDKGLVKLFAYDLLDQNINTSRTAFGDVIQDNQSTVLKQYFLLSFSYKLDQFGGKRSKSGRRNYN</sequence>
<accession>A0A1I6VSC0</accession>
<dbReference type="EMBL" id="FPAG01000012">
    <property type="protein sequence ID" value="SFT16586.1"/>
    <property type="molecule type" value="Genomic_DNA"/>
</dbReference>
<dbReference type="Pfam" id="PF14905">
    <property type="entry name" value="OMP_b-brl_3"/>
    <property type="match status" value="1"/>
</dbReference>
<dbReference type="RefSeq" id="WP_074980236.1">
    <property type="nucleotide sequence ID" value="NZ_FPAG01000012.1"/>
</dbReference>
<keyword evidence="2" id="KW-0675">Receptor</keyword>
<evidence type="ECO:0000259" key="1">
    <source>
        <dbReference type="Pfam" id="PF14905"/>
    </source>
</evidence>
<dbReference type="InterPro" id="IPR041700">
    <property type="entry name" value="OMP_b-brl_3"/>
</dbReference>
<dbReference type="Proteomes" id="UP000183209">
    <property type="component" value="Unassembled WGS sequence"/>
</dbReference>
<reference evidence="2 3" key="1">
    <citation type="submission" date="2016-10" db="EMBL/GenBank/DDBJ databases">
        <authorList>
            <person name="de Groot N.N."/>
        </authorList>
    </citation>
    <scope>NUCLEOTIDE SEQUENCE [LARGE SCALE GENOMIC DNA]</scope>
    <source>
        <strain evidence="2 3">CGMCC 1.6114</strain>
    </source>
</reference>
<proteinExistence type="predicted"/>
<evidence type="ECO:0000313" key="2">
    <source>
        <dbReference type="EMBL" id="SFT16586.1"/>
    </source>
</evidence>
<feature type="domain" description="Outer membrane protein beta-barrel" evidence="1">
    <location>
        <begin position="436"/>
        <end position="891"/>
    </location>
</feature>
<organism evidence="2 3">
    <name type="scientific">Zhouia amylolytica</name>
    <dbReference type="NCBI Taxonomy" id="376730"/>
    <lineage>
        <taxon>Bacteria</taxon>
        <taxon>Pseudomonadati</taxon>
        <taxon>Bacteroidota</taxon>
        <taxon>Flavobacteriia</taxon>
        <taxon>Flavobacteriales</taxon>
        <taxon>Flavobacteriaceae</taxon>
        <taxon>Zhouia</taxon>
    </lineage>
</organism>
<dbReference type="InterPro" id="IPR008969">
    <property type="entry name" value="CarboxyPept-like_regulatory"/>
</dbReference>